<reference evidence="1" key="1">
    <citation type="submission" date="2021-02" db="EMBL/GenBank/DDBJ databases">
        <authorList>
            <person name="Dougan E. K."/>
            <person name="Rhodes N."/>
            <person name="Thang M."/>
            <person name="Chan C."/>
        </authorList>
    </citation>
    <scope>NUCLEOTIDE SEQUENCE</scope>
</reference>
<evidence type="ECO:0000313" key="2">
    <source>
        <dbReference type="Proteomes" id="UP000604046"/>
    </source>
</evidence>
<evidence type="ECO:0000313" key="1">
    <source>
        <dbReference type="EMBL" id="CAE7561153.1"/>
    </source>
</evidence>
<proteinExistence type="predicted"/>
<organism evidence="1 2">
    <name type="scientific">Symbiodinium natans</name>
    <dbReference type="NCBI Taxonomy" id="878477"/>
    <lineage>
        <taxon>Eukaryota</taxon>
        <taxon>Sar</taxon>
        <taxon>Alveolata</taxon>
        <taxon>Dinophyceae</taxon>
        <taxon>Suessiales</taxon>
        <taxon>Symbiodiniaceae</taxon>
        <taxon>Symbiodinium</taxon>
    </lineage>
</organism>
<dbReference type="OrthoDB" id="10373170at2759"/>
<protein>
    <submittedName>
        <fullName evidence="1">Uncharacterized protein</fullName>
    </submittedName>
</protein>
<accession>A0A812U2F3</accession>
<dbReference type="EMBL" id="CAJNDS010002669">
    <property type="protein sequence ID" value="CAE7561153.1"/>
    <property type="molecule type" value="Genomic_DNA"/>
</dbReference>
<dbReference type="Proteomes" id="UP000604046">
    <property type="component" value="Unassembled WGS sequence"/>
</dbReference>
<name>A0A812U2F3_9DINO</name>
<dbReference type="AlphaFoldDB" id="A0A812U2F3"/>
<dbReference type="SUPFAM" id="SSF54277">
    <property type="entry name" value="CAD &amp; PB1 domains"/>
    <property type="match status" value="1"/>
</dbReference>
<sequence>MPCDTGRLMSEDANSEAGWPRFGISGYHQSCGPDNEHSRIFLSALVSSLLSEDLRSETSVDSAEEAIEVATTLGVDTGAAEERLASVRRMLSVRVVWDTAVRFFLLPLRVSFKALVQQVAVRFRLPKKAPPLQLCWREADELFPLDGEAAWEECLGRRGLAERPGRLELQVLNMSKPPQRRRKAEASSKAGADLQDFAVFVFVSWSGRET</sequence>
<gene>
    <name evidence="1" type="ORF">SNAT2548_LOCUS31649</name>
</gene>
<keyword evidence="2" id="KW-1185">Reference proteome</keyword>
<comment type="caution">
    <text evidence="1">The sequence shown here is derived from an EMBL/GenBank/DDBJ whole genome shotgun (WGS) entry which is preliminary data.</text>
</comment>